<proteinExistence type="predicted"/>
<feature type="region of interest" description="Disordered" evidence="1">
    <location>
        <begin position="470"/>
        <end position="500"/>
    </location>
</feature>
<evidence type="ECO:0000256" key="1">
    <source>
        <dbReference type="SAM" id="MobiDB-lite"/>
    </source>
</evidence>
<dbReference type="Proteomes" id="UP000030106">
    <property type="component" value="Unassembled WGS sequence"/>
</dbReference>
<dbReference type="HOGENOM" id="CLU_025630_2_0_1"/>
<feature type="compositionally biased region" description="Pro residues" evidence="1">
    <location>
        <begin position="57"/>
        <end position="75"/>
    </location>
</feature>
<dbReference type="PANTHER" id="PTHR46023">
    <property type="entry name" value="LIPASE CLASS 3 PROTEIN-LIKE"/>
    <property type="match status" value="1"/>
</dbReference>
<gene>
    <name evidence="3" type="ORF">BBAD15_g11944</name>
</gene>
<dbReference type="EMBL" id="ANFO01001374">
    <property type="protein sequence ID" value="KGQ02833.1"/>
    <property type="molecule type" value="Genomic_DNA"/>
</dbReference>
<dbReference type="Gene3D" id="3.40.50.1820">
    <property type="entry name" value="alpha/beta hydrolase"/>
    <property type="match status" value="1"/>
</dbReference>
<dbReference type="AlphaFoldDB" id="A0A0A2V5R9"/>
<feature type="domain" description="Fungal lipase-type" evidence="2">
    <location>
        <begin position="304"/>
        <end position="455"/>
    </location>
</feature>
<dbReference type="InterPro" id="IPR002921">
    <property type="entry name" value="Fungal_lipase-type"/>
</dbReference>
<dbReference type="Pfam" id="PF01764">
    <property type="entry name" value="Lipase_3"/>
    <property type="match status" value="1"/>
</dbReference>
<dbReference type="InterPro" id="IPR029058">
    <property type="entry name" value="AB_hydrolase_fold"/>
</dbReference>
<dbReference type="SUPFAM" id="SSF53474">
    <property type="entry name" value="alpha/beta-Hydrolases"/>
    <property type="match status" value="1"/>
</dbReference>
<organism evidence="3 4">
    <name type="scientific">Beauveria bassiana D1-5</name>
    <dbReference type="NCBI Taxonomy" id="1245745"/>
    <lineage>
        <taxon>Eukaryota</taxon>
        <taxon>Fungi</taxon>
        <taxon>Dikarya</taxon>
        <taxon>Ascomycota</taxon>
        <taxon>Pezizomycotina</taxon>
        <taxon>Sordariomycetes</taxon>
        <taxon>Hypocreomycetidae</taxon>
        <taxon>Hypocreales</taxon>
        <taxon>Cordycipitaceae</taxon>
        <taxon>Beauveria</taxon>
    </lineage>
</organism>
<feature type="compositionally biased region" description="Low complexity" evidence="1">
    <location>
        <begin position="1"/>
        <end position="16"/>
    </location>
</feature>
<name>A0A0A2V5R9_BEABA</name>
<evidence type="ECO:0000313" key="4">
    <source>
        <dbReference type="Proteomes" id="UP000030106"/>
    </source>
</evidence>
<feature type="compositionally biased region" description="Low complexity" evidence="1">
    <location>
        <begin position="108"/>
        <end position="123"/>
    </location>
</feature>
<evidence type="ECO:0000259" key="2">
    <source>
        <dbReference type="Pfam" id="PF01764"/>
    </source>
</evidence>
<sequence length="596" mass="65243">MMGWFSSSSNSSSSSSKNKKPQKSTSWNVFDPPTAYAPSRRPAPPPQPQHYSSPQYSSPPPLQHYSSSPPPPPRPYTATRPYPHHLYGNPHASCSQPVLLPPSPPQWPSQQQQQRRQQQQQPARPQPPRTSDSRVGMSRWADSVMHIADSAVRDVYDDVSARLDDVMTRIDRETVSSTEANLLLCYGDDEPEPQAIAAAAERALVRIGGCGGGGGQQQPSRSKASRFAKVELYANSKLPLNMPPLALYMPTWPLLCLAAQYSSQVYAPDMQGQDEETYTASDWRAGTKAMCIKSVPMDHAAAVVFAIRGTSSFMDWAVNLSTELSSPENFLDDAGNLCHAGFLSVARNMVKPVAARLRRLLQEAPGRAAYSLLITGHSAGGAVAALLYMHMLATAPGTESELNMLAGCFRRIHCVTFGAPPISLLPLQKPDRNPRRLRKCLFLAFVNEGDPVARADKTYVKSLLDLMTKPAPERRELPDRAGPGDSQRQQRWRSDGAPSLPRRRYEQVHWPVPHCRLSNAGRIVVLRAGDPMTATAAAVAGRERTVEERLAEGTRAVTCDEADLRGVIWGDPVAHMMALYAGRIETLAVAAVMGKS</sequence>
<feature type="region of interest" description="Disordered" evidence="1">
    <location>
        <begin position="1"/>
        <end position="135"/>
    </location>
</feature>
<dbReference type="eggNOG" id="ENOG502SG6V">
    <property type="taxonomic scope" value="Eukaryota"/>
</dbReference>
<evidence type="ECO:0000313" key="3">
    <source>
        <dbReference type="EMBL" id="KGQ02833.1"/>
    </source>
</evidence>
<dbReference type="CDD" id="cd00519">
    <property type="entry name" value="Lipase_3"/>
    <property type="match status" value="1"/>
</dbReference>
<dbReference type="GO" id="GO:0006629">
    <property type="term" value="P:lipid metabolic process"/>
    <property type="evidence" value="ECO:0007669"/>
    <property type="project" value="InterPro"/>
</dbReference>
<dbReference type="OrthoDB" id="438440at2759"/>
<comment type="caution">
    <text evidence="3">The sequence shown here is derived from an EMBL/GenBank/DDBJ whole genome shotgun (WGS) entry which is preliminary data.</text>
</comment>
<dbReference type="PANTHER" id="PTHR46023:SF6">
    <property type="entry name" value="LIPASE CLASS 3 FAMILY PROTEIN"/>
    <property type="match status" value="1"/>
</dbReference>
<protein>
    <recommendedName>
        <fullName evidence="2">Fungal lipase-type domain-containing protein</fullName>
    </recommendedName>
</protein>
<accession>A0A0A2V5R9</accession>
<reference evidence="3 4" key="1">
    <citation type="submission" date="2012-10" db="EMBL/GenBank/DDBJ databases">
        <title>Genome sequencing and analysis of entomopathogenic fungi Beauveria bassiana D1-5.</title>
        <authorList>
            <person name="Li Q."/>
            <person name="Wang L."/>
            <person name="Zhang Z."/>
            <person name="Wang Q."/>
            <person name="Ren J."/>
            <person name="Wang M."/>
            <person name="Xu W."/>
            <person name="Wang J."/>
            <person name="Lu Y."/>
            <person name="Du Q."/>
            <person name="Sun Z."/>
        </authorList>
    </citation>
    <scope>NUCLEOTIDE SEQUENCE [LARGE SCALE GENOMIC DNA]</scope>
    <source>
        <strain evidence="3 4">D1-5</strain>
    </source>
</reference>